<dbReference type="WBParaSite" id="EEL_0000678301-mRNA-1">
    <property type="protein sequence ID" value="EEL_0000678301-mRNA-1"/>
    <property type="gene ID" value="EEL_0000678301"/>
</dbReference>
<proteinExistence type="predicted"/>
<dbReference type="InterPro" id="IPR016197">
    <property type="entry name" value="Chromo-like_dom_sf"/>
</dbReference>
<dbReference type="AlphaFoldDB" id="A0A158Q889"/>
<dbReference type="Proteomes" id="UP000050640">
    <property type="component" value="Unplaced"/>
</dbReference>
<feature type="compositionally biased region" description="Basic and acidic residues" evidence="1">
    <location>
        <begin position="120"/>
        <end position="148"/>
    </location>
</feature>
<dbReference type="SUPFAM" id="SSF54160">
    <property type="entry name" value="Chromo domain-like"/>
    <property type="match status" value="1"/>
</dbReference>
<dbReference type="CDD" id="cd00024">
    <property type="entry name" value="CD_CSD"/>
    <property type="match status" value="1"/>
</dbReference>
<feature type="domain" description="Chromo" evidence="2">
    <location>
        <begin position="42"/>
        <end position="114"/>
    </location>
</feature>
<protein>
    <submittedName>
        <fullName evidence="4">Chromo domain-containing protein</fullName>
    </submittedName>
</protein>
<evidence type="ECO:0000256" key="1">
    <source>
        <dbReference type="SAM" id="MobiDB-lite"/>
    </source>
</evidence>
<sequence length="732" mass="84992">MVLMKIVDSLDDETDDMRLDLEMSESSSSVTDDESSLPDGVFIVQEIVDHKCYGELRRKKLIDRRNISHNSLFFRVHWKGFPGQDTWEPLKSIQHVDALKEYAREHNLTHLIPPGNDSNETDHIDTDDERSKEKGKEGRNSDTDNEKCPRKKSKILIDSETAEEDDEIVNVRGNKRNCQRHYYNDLVKCPRRIDCKKTWWFRCNEKKKYDYPKLFSRERKRDISCTLSYQNGKKTSKGDDHVARKPIRKYIEMTTDGFTATNNRTRSVSPIIDRVLRKQQSYDMINDEEFRDDQNFLKGTKISSAIAQSELAFVAKKLEEGCVLRMFWMKIHHYNLHSPLRQIRKAKAYELDCILFKIINESKTFERHCFLLRKCLIKQNALEFLKQLRIMERWCASASENFDAIIFGVFTANENISKFVQMLSDNCFAPKHHRCGIFDISLSCLSLKYRAKLFERLNHETKHRLLDIVIGMGCTSGRFCLLDVLIKYGINIGCAKTHPIQQCVLNGNEEAVLHLILNGFEVKRIKELPNNDLHVQACKIVDSINAYLDRLNLNIQCCTMALLKEHSTKFTYDDTDTFPISNICLHRIGQIDRNVCLIVSSSKSSSTTTFSSKKSHVLVMHSLSLSAAESIMNIDIHQRHLPVQFHKHLQFHFGNQSDEMDLICVLHDDNSCIYWFPHGYNNKIGTRVHVKLSYTPNDYINETNNLVVLQLWDIQISPALLLALIKKTDIKE</sequence>
<accession>A0A158Q889</accession>
<dbReference type="InterPro" id="IPR000953">
    <property type="entry name" value="Chromo/chromo_shadow_dom"/>
</dbReference>
<feature type="region of interest" description="Disordered" evidence="1">
    <location>
        <begin position="109"/>
        <end position="156"/>
    </location>
</feature>
<reference evidence="4" key="1">
    <citation type="submission" date="2016-04" db="UniProtKB">
        <authorList>
            <consortium name="WormBaseParasite"/>
        </authorList>
    </citation>
    <scope>IDENTIFICATION</scope>
</reference>
<organism evidence="3 4">
    <name type="scientific">Elaeophora elaphi</name>
    <dbReference type="NCBI Taxonomy" id="1147741"/>
    <lineage>
        <taxon>Eukaryota</taxon>
        <taxon>Metazoa</taxon>
        <taxon>Ecdysozoa</taxon>
        <taxon>Nematoda</taxon>
        <taxon>Chromadorea</taxon>
        <taxon>Rhabditida</taxon>
        <taxon>Spirurina</taxon>
        <taxon>Spiruromorpha</taxon>
        <taxon>Filarioidea</taxon>
        <taxon>Onchocercidae</taxon>
        <taxon>Elaeophora</taxon>
    </lineage>
</organism>
<keyword evidence="3" id="KW-1185">Reference proteome</keyword>
<name>A0A158Q889_9BILA</name>
<evidence type="ECO:0000313" key="4">
    <source>
        <dbReference type="WBParaSite" id="EEL_0000678301-mRNA-1"/>
    </source>
</evidence>
<dbReference type="Gene3D" id="2.40.50.40">
    <property type="match status" value="1"/>
</dbReference>
<dbReference type="SMART" id="SM00298">
    <property type="entry name" value="CHROMO"/>
    <property type="match status" value="1"/>
</dbReference>
<evidence type="ECO:0000313" key="3">
    <source>
        <dbReference type="Proteomes" id="UP000050640"/>
    </source>
</evidence>
<evidence type="ECO:0000259" key="2">
    <source>
        <dbReference type="PROSITE" id="PS50013"/>
    </source>
</evidence>
<dbReference type="PROSITE" id="PS50013">
    <property type="entry name" value="CHROMO_2"/>
    <property type="match status" value="1"/>
</dbReference>